<feature type="compositionally biased region" description="Polar residues" evidence="1">
    <location>
        <begin position="1207"/>
        <end position="1218"/>
    </location>
</feature>
<dbReference type="SUPFAM" id="SSF82714">
    <property type="entry name" value="Multidrug efflux transporter AcrB TolC docking domain, DN and DC subdomains"/>
    <property type="match status" value="2"/>
</dbReference>
<dbReference type="Gene3D" id="1.20.1640.10">
    <property type="entry name" value="Multidrug efflux transporter AcrB transmembrane domain"/>
    <property type="match status" value="2"/>
</dbReference>
<dbReference type="SUPFAM" id="SSF82866">
    <property type="entry name" value="Multidrug efflux transporter AcrB transmembrane domain"/>
    <property type="match status" value="2"/>
</dbReference>
<dbReference type="Gene3D" id="3.30.70.1440">
    <property type="entry name" value="Multidrug efflux transporter AcrB pore domain"/>
    <property type="match status" value="1"/>
</dbReference>
<feature type="transmembrane region" description="Helical" evidence="2">
    <location>
        <begin position="472"/>
        <end position="492"/>
    </location>
</feature>
<accession>A0A450U5J8</accession>
<dbReference type="GO" id="GO:0005886">
    <property type="term" value="C:plasma membrane"/>
    <property type="evidence" value="ECO:0007669"/>
    <property type="project" value="TreeGrafter"/>
</dbReference>
<feature type="transmembrane region" description="Helical" evidence="2">
    <location>
        <begin position="932"/>
        <end position="949"/>
    </location>
</feature>
<feature type="compositionally biased region" description="Basic residues" evidence="1">
    <location>
        <begin position="1314"/>
        <end position="1325"/>
    </location>
</feature>
<dbReference type="SUPFAM" id="SSF82693">
    <property type="entry name" value="Multidrug efflux transporter AcrB pore domain, PN1, PN2, PC1 and PC2 subdomains"/>
    <property type="match status" value="3"/>
</dbReference>
<evidence type="ECO:0000313" key="3">
    <source>
        <dbReference type="EMBL" id="VFJ86450.1"/>
    </source>
</evidence>
<dbReference type="Gene3D" id="3.30.70.1430">
    <property type="entry name" value="Multidrug efflux transporter AcrB pore domain"/>
    <property type="match status" value="2"/>
</dbReference>
<dbReference type="InterPro" id="IPR027463">
    <property type="entry name" value="AcrB_DN_DC_subdom"/>
</dbReference>
<name>A0A450U5J8_9GAMM</name>
<dbReference type="PANTHER" id="PTHR32063">
    <property type="match status" value="1"/>
</dbReference>
<feature type="compositionally biased region" description="Polar residues" evidence="1">
    <location>
        <begin position="1334"/>
        <end position="1349"/>
    </location>
</feature>
<dbReference type="EMBL" id="CAADFJ010000002">
    <property type="protein sequence ID" value="VFJ95569.1"/>
    <property type="molecule type" value="Genomic_DNA"/>
</dbReference>
<dbReference type="Gene3D" id="3.30.70.1320">
    <property type="entry name" value="Multidrug efflux transporter AcrB pore domain like"/>
    <property type="match status" value="1"/>
</dbReference>
<feature type="compositionally biased region" description="Basic and acidic residues" evidence="1">
    <location>
        <begin position="1394"/>
        <end position="1413"/>
    </location>
</feature>
<feature type="transmembrane region" description="Helical" evidence="2">
    <location>
        <begin position="988"/>
        <end position="1009"/>
    </location>
</feature>
<feature type="compositionally biased region" description="Basic and acidic residues" evidence="1">
    <location>
        <begin position="1378"/>
        <end position="1387"/>
    </location>
</feature>
<feature type="transmembrane region" description="Helical" evidence="2">
    <location>
        <begin position="956"/>
        <end position="976"/>
    </location>
</feature>
<proteinExistence type="predicted"/>
<sequence length="1460" mass="159425">MTDHRTPQTDSPTQTGPDREELGLAGRMTRAFIDSPLSPLLFLAMLLMGILGLIMTPRQEDPQISVPMVDILVAYPGASSQQVARLAMDPLQRIMSEIPGVKHVYAASSRGRGMVTVEFDVGQELGPSIVKVHDKIQSNMDKIPPGVSPPLVQPKGIDDVPVVTLTLWSRERNDGELRALALEVLQSLKEIPDTGTGFVVGGRREQIRVEAYPERLAGFGIGLDHLANRIRGANVETDSGFVEGGGIHSSITSGAFFTNAWEIERLEIGSRGDVPIYVRDVARVFRAREDANQIVTYYTGPAAKTDPAMTDLSADGESAVTIAIAKKEGANGVAVAQNILLHVENLKGRLIPPDVQVATTRNYGQTANDKVWELIIKLFIATGLVFLLVLLAFRAFRPAIVVLVVIPVVILITVFSAWVLGYTIDRVSLFALIFSIGILVDDAIVVVENIYRRWLEEGKTDLKTAIDAVREVGNPTILATFTVIAALLPMGFVRGMMGPYMEPIPALGSVAMLFSLIAAFAFTPWWAARLKPTMGYLTRAHEREHKGSERLEGFYRGLLIPLIDSRGKRLAFRLGMWGLFAGACAMFYTTHVRVKMLPLDNKPEFSVTVDLPEGSALPNTANLTRLFAETVRNNIPEVTAVQTYAGCPRPFDFNGMVRHYYLRQEPWQGELQVQLLHKNDRARSSHEIALQARELLMPIAEAHNARIAVVEMPPGPPVLQSVVAEVYGSDNETRRRVARHMTKVFGQAESLTDVDNYMQAPYFYWHFDVDRDKAARRRISVDTINRSIDMAMGNYQLGDIKDKNVLEPTNIVIQVPLSLRSDPTRLLNLPIPTEDGRTVPLAEVGRFRRVAQDPIIYHKDLRPIEYVVAETTGRLAAPIYGMLQVQEQLEDYVTPDGVKMDYHYMGPPPNDGRSGFEWTGEWTVTYETFRDMGLAFMAALVLIYILVVWEFGNFRIPALIMAPIPLTLLGIIPAHFLMNAEFTATSMIGWIALAGIIVRNSILLVDFSAHEVSRGTPVREAVILACKTRTRPILITAFALVFGAGVILFDPIFQGMAISLAAGVLISTLLTLVVIPLGCIEASGSLREVAAKYGGNEYGANEDAEATITPDPAEPPLSDPRTSETQLPWTMVAWTKIIGALTMVFYLIRAIVMMVTMGLKWGLGKLSIQPGRKTVTSADKAPVPGSPPAPAAESAPAQSPTVEPLTAESSTQGSSQRPIQEPEQHPASESTLSQSPTPSYGESASSEGDTPEKSSGGIEPQVRQTGAPPIAKPESSTAKSAETDAPEIVVDTSVGVVIDEVAAATGTDADKNPRKTKRSPRKKRPISIQPRQAGKQTNAAQAITDTAQEGKQVAGQPAGVAGSLRDKAAEEAIPQEMAPKEKARPPEPETAIATEKETSTEEDASSRQGDKQNNEQQEVLKANVKTSSKKRRGIRVKRSIDSFSVENWSNGTGEDESEKK</sequence>
<gene>
    <name evidence="3" type="ORF">BECKH772A_GA0070896_1000173</name>
    <name evidence="4" type="ORF">BECKH772B_GA0070898_1000165</name>
    <name evidence="5" type="ORF">BECKH772C_GA0070978_1000273</name>
</gene>
<feature type="compositionally biased region" description="Basic residues" evidence="1">
    <location>
        <begin position="1427"/>
        <end position="1437"/>
    </location>
</feature>
<feature type="region of interest" description="Disordered" evidence="1">
    <location>
        <begin position="1175"/>
        <end position="1289"/>
    </location>
</feature>
<dbReference type="PRINTS" id="PR00702">
    <property type="entry name" value="ACRIFLAVINRP"/>
</dbReference>
<feature type="transmembrane region" description="Helical" evidence="2">
    <location>
        <begin position="504"/>
        <end position="527"/>
    </location>
</feature>
<feature type="transmembrane region" description="Helical" evidence="2">
    <location>
        <begin position="1137"/>
        <end position="1163"/>
    </location>
</feature>
<evidence type="ECO:0000313" key="5">
    <source>
        <dbReference type="EMBL" id="VFJ95569.1"/>
    </source>
</evidence>
<keyword evidence="2" id="KW-0472">Membrane</keyword>
<protein>
    <submittedName>
        <fullName evidence="3">Multidrug efflux pump subunit AcrB</fullName>
    </submittedName>
</protein>
<feature type="transmembrane region" description="Helical" evidence="2">
    <location>
        <begin position="1055"/>
        <end position="1077"/>
    </location>
</feature>
<evidence type="ECO:0000256" key="1">
    <source>
        <dbReference type="SAM" id="MobiDB-lite"/>
    </source>
</evidence>
<dbReference type="Pfam" id="PF00873">
    <property type="entry name" value="ACR_tran"/>
    <property type="match status" value="1"/>
</dbReference>
<dbReference type="GO" id="GO:0042910">
    <property type="term" value="F:xenobiotic transmembrane transporter activity"/>
    <property type="evidence" value="ECO:0007669"/>
    <property type="project" value="TreeGrafter"/>
</dbReference>
<feature type="compositionally biased region" description="Low complexity" evidence="1">
    <location>
        <begin position="1191"/>
        <end position="1200"/>
    </location>
</feature>
<feature type="compositionally biased region" description="Polar residues" evidence="1">
    <location>
        <begin position="1227"/>
        <end position="1248"/>
    </location>
</feature>
<dbReference type="EMBL" id="CAADFI010000001">
    <property type="protein sequence ID" value="VFJ88335.1"/>
    <property type="molecule type" value="Genomic_DNA"/>
</dbReference>
<dbReference type="Gene3D" id="3.30.2090.10">
    <property type="entry name" value="Multidrug efflux transporter AcrB TolC docking domain, DN and DC subdomains"/>
    <property type="match status" value="2"/>
</dbReference>
<feature type="transmembrane region" description="Helical" evidence="2">
    <location>
        <begin position="570"/>
        <end position="588"/>
    </location>
</feature>
<feature type="region of interest" description="Disordered" evidence="1">
    <location>
        <begin position="1"/>
        <end position="20"/>
    </location>
</feature>
<organism evidence="3">
    <name type="scientific">Candidatus Kentrum eta</name>
    <dbReference type="NCBI Taxonomy" id="2126337"/>
    <lineage>
        <taxon>Bacteria</taxon>
        <taxon>Pseudomonadati</taxon>
        <taxon>Pseudomonadota</taxon>
        <taxon>Gammaproteobacteria</taxon>
        <taxon>Candidatus Kentrum</taxon>
    </lineage>
</organism>
<dbReference type="EMBL" id="CAADFG010000001">
    <property type="protein sequence ID" value="VFJ86450.1"/>
    <property type="molecule type" value="Genomic_DNA"/>
</dbReference>
<evidence type="ECO:0000313" key="4">
    <source>
        <dbReference type="EMBL" id="VFJ88335.1"/>
    </source>
</evidence>
<keyword evidence="2" id="KW-1133">Transmembrane helix</keyword>
<feature type="transmembrane region" description="Helical" evidence="2">
    <location>
        <begin position="37"/>
        <end position="55"/>
    </location>
</feature>
<reference evidence="3" key="1">
    <citation type="submission" date="2019-02" db="EMBL/GenBank/DDBJ databases">
        <authorList>
            <person name="Gruber-Vodicka R. H."/>
            <person name="Seah K. B. B."/>
        </authorList>
    </citation>
    <scope>NUCLEOTIDE SEQUENCE</scope>
    <source>
        <strain evidence="5">BECK_SA2B12</strain>
        <strain evidence="3">BECK_SA2B15</strain>
        <strain evidence="4">BECK_SA2B20</strain>
    </source>
</reference>
<feature type="transmembrane region" description="Helical" evidence="2">
    <location>
        <begin position="427"/>
        <end position="451"/>
    </location>
</feature>
<dbReference type="InterPro" id="IPR001036">
    <property type="entry name" value="Acrflvin-R"/>
</dbReference>
<keyword evidence="2" id="KW-0812">Transmembrane</keyword>
<feature type="transmembrane region" description="Helical" evidence="2">
    <location>
        <begin position="400"/>
        <end position="421"/>
    </location>
</feature>
<feature type="region of interest" description="Disordered" evidence="1">
    <location>
        <begin position="1302"/>
        <end position="1460"/>
    </location>
</feature>
<feature type="compositionally biased region" description="Polar residues" evidence="1">
    <location>
        <begin position="1441"/>
        <end position="1452"/>
    </location>
</feature>
<evidence type="ECO:0000256" key="2">
    <source>
        <dbReference type="SAM" id="Phobius"/>
    </source>
</evidence>
<feature type="transmembrane region" description="Helical" evidence="2">
    <location>
        <begin position="1030"/>
        <end position="1049"/>
    </location>
</feature>
<feature type="transmembrane region" description="Helical" evidence="2">
    <location>
        <begin position="374"/>
        <end position="393"/>
    </location>
</feature>
<dbReference type="PANTHER" id="PTHR32063:SF16">
    <property type="entry name" value="CATION EFFLUX SYSTEM (ACRB_ACRD_ACRF FAMILY)"/>
    <property type="match status" value="1"/>
</dbReference>